<accession>A0A5J4QYF5</accession>
<evidence type="ECO:0000313" key="1">
    <source>
        <dbReference type="EMBL" id="KAA6326977.1"/>
    </source>
</evidence>
<dbReference type="InterPro" id="IPR046895">
    <property type="entry name" value="ABC-3C_MC8"/>
</dbReference>
<comment type="caution">
    <text evidence="1">The sequence shown here is derived from an EMBL/GenBank/DDBJ whole genome shotgun (WGS) entry which is preliminary data.</text>
</comment>
<name>A0A5J4QYF5_9ZZZZ</name>
<dbReference type="Pfam" id="PF20295">
    <property type="entry name" value="MC8"/>
    <property type="match status" value="1"/>
</dbReference>
<protein>
    <submittedName>
        <fullName evidence="1">Uncharacterized protein</fullName>
    </submittedName>
</protein>
<dbReference type="EMBL" id="SNRY01002067">
    <property type="protein sequence ID" value="KAA6326977.1"/>
    <property type="molecule type" value="Genomic_DNA"/>
</dbReference>
<dbReference type="AlphaFoldDB" id="A0A5J4QYF5"/>
<gene>
    <name evidence="1" type="ORF">EZS27_023985</name>
</gene>
<organism evidence="1">
    <name type="scientific">termite gut metagenome</name>
    <dbReference type="NCBI Taxonomy" id="433724"/>
    <lineage>
        <taxon>unclassified sequences</taxon>
        <taxon>metagenomes</taxon>
        <taxon>organismal metagenomes</taxon>
    </lineage>
</organism>
<reference evidence="1" key="1">
    <citation type="submission" date="2019-03" db="EMBL/GenBank/DDBJ databases">
        <title>Single cell metagenomics reveals metabolic interactions within the superorganism composed of flagellate Streblomastix strix and complex community of Bacteroidetes bacteria on its surface.</title>
        <authorList>
            <person name="Treitli S.C."/>
            <person name="Kolisko M."/>
            <person name="Husnik F."/>
            <person name="Keeling P."/>
            <person name="Hampl V."/>
        </authorList>
    </citation>
    <scope>NUCLEOTIDE SEQUENCE</scope>
    <source>
        <strain evidence="1">STM</strain>
    </source>
</reference>
<sequence>MIKPDRYTNPKVSVINISALILSELNEYYSIQYDNLLNKVTNTLGEGANNNFPYALNFLYLLGKLKYDQFTDSFKSNEVK</sequence>
<proteinExistence type="predicted"/>